<protein>
    <submittedName>
        <fullName evidence="2">Uncharacterized protein</fullName>
    </submittedName>
</protein>
<reference evidence="2" key="1">
    <citation type="submission" date="2025-08" db="UniProtKB">
        <authorList>
            <consortium name="Ensembl"/>
        </authorList>
    </citation>
    <scope>IDENTIFICATION</scope>
</reference>
<dbReference type="Ensembl" id="ENSNMLT00000041581.1">
    <property type="protein sequence ID" value="ENSNMLP00000037340.1"/>
    <property type="gene ID" value="ENSNMLG00000023113.1"/>
</dbReference>
<feature type="transmembrane region" description="Helical" evidence="1">
    <location>
        <begin position="87"/>
        <end position="109"/>
    </location>
</feature>
<keyword evidence="1" id="KW-0472">Membrane</keyword>
<dbReference type="InterPro" id="IPR012674">
    <property type="entry name" value="Calycin"/>
</dbReference>
<dbReference type="Proteomes" id="UP000694523">
    <property type="component" value="Unplaced"/>
</dbReference>
<keyword evidence="1" id="KW-0812">Transmembrane</keyword>
<accession>A0A8C6USL7</accession>
<sequence>MAKCLNLHGENFVEWHYHGADFCHKKSVLPTLDSDELHQVDGDWVMVWMAYNKIMTHDDPWVNFTSSHIELRVQPDNHTVVFHERNIVYVLLTNYSIFCNWVYIVFLNLPESSSNVFWMCCYTSLMMLLWFPVQNLDAEWKPYNDTATADSGLVLVYACSSGRYGHHTDVKDLEKDHEEHKAKAKYLGLSGKNFDGWHYDGAADFCHIKSAPEKADS</sequence>
<dbReference type="Gene3D" id="2.40.128.20">
    <property type="match status" value="1"/>
</dbReference>
<dbReference type="AlphaFoldDB" id="A0A8C6USL7"/>
<evidence type="ECO:0000313" key="3">
    <source>
        <dbReference type="Proteomes" id="UP000694523"/>
    </source>
</evidence>
<proteinExistence type="predicted"/>
<keyword evidence="3" id="KW-1185">Reference proteome</keyword>
<reference evidence="2" key="2">
    <citation type="submission" date="2025-09" db="UniProtKB">
        <authorList>
            <consortium name="Ensembl"/>
        </authorList>
    </citation>
    <scope>IDENTIFICATION</scope>
</reference>
<feature type="transmembrane region" description="Helical" evidence="1">
    <location>
        <begin position="115"/>
        <end position="133"/>
    </location>
</feature>
<evidence type="ECO:0000256" key="1">
    <source>
        <dbReference type="SAM" id="Phobius"/>
    </source>
</evidence>
<keyword evidence="1" id="KW-1133">Transmembrane helix</keyword>
<evidence type="ECO:0000313" key="2">
    <source>
        <dbReference type="Ensembl" id="ENSNMLP00000037340.1"/>
    </source>
</evidence>
<name>A0A8C6USL7_9GOBI</name>
<organism evidence="2 3">
    <name type="scientific">Neogobius melanostomus</name>
    <name type="common">round goby</name>
    <dbReference type="NCBI Taxonomy" id="47308"/>
    <lineage>
        <taxon>Eukaryota</taxon>
        <taxon>Metazoa</taxon>
        <taxon>Chordata</taxon>
        <taxon>Craniata</taxon>
        <taxon>Vertebrata</taxon>
        <taxon>Euteleostomi</taxon>
        <taxon>Actinopterygii</taxon>
        <taxon>Neopterygii</taxon>
        <taxon>Teleostei</taxon>
        <taxon>Neoteleostei</taxon>
        <taxon>Acanthomorphata</taxon>
        <taxon>Gobiaria</taxon>
        <taxon>Gobiiformes</taxon>
        <taxon>Gobioidei</taxon>
        <taxon>Gobiidae</taxon>
        <taxon>Benthophilinae</taxon>
        <taxon>Neogobiini</taxon>
        <taxon>Neogobius</taxon>
    </lineage>
</organism>